<feature type="compositionally biased region" description="Polar residues" evidence="1">
    <location>
        <begin position="165"/>
        <end position="178"/>
    </location>
</feature>
<dbReference type="Gene3D" id="3.30.530.20">
    <property type="match status" value="1"/>
</dbReference>
<name>A0AAW1R2A5_9CHLO</name>
<dbReference type="InterPro" id="IPR023393">
    <property type="entry name" value="START-like_dom_sf"/>
</dbReference>
<dbReference type="InterPro" id="IPR009769">
    <property type="entry name" value="EDR2_C"/>
</dbReference>
<sequence>MASPASSIADAAPELQAWLFRESTLVGGVINLRYGSLYPHIFVTAKEPGTEPTKIWPLHTDCAVSPVNYASYTIRQRHTSTIWALATGKYETKKLWGFVVSWPKSHHFGKEALRLCFEDQQAAHQWQSRLQSCFTRLGSSVPGTKLDGLASPSASATSLLARQPSQLSSLTPAQQNGPATLDGKVQEADRTRFGMTRDHESSFRPEPSSLSYKATKDDQPAIPSSDFAAMWSAASCGISTNISNGVAVYQEQAGSGAFMVPLIVRADPQTTFQALISMQSLWADPSAPKIRSADSKRSQQPITGLLQPPGMLSRLMAAPRKFQLEQHYRREDDGSYIILFNSTHGHAQPSPPPARAWSWYNPVEAKVESAGFTIAPLRPGFSAIGEASHESLVTAVFKVDLGGWLSQDTWTGRCLGPFLRQSFTDTLASCAIWLRDRIEQERFVVRSWKLGQQSNPEEYKLHQNRVRRVGSMQGLGPRTPSVPPIVNLEARAGGDEAGLVAPQNSSSKESFPVQETPKSPALLDSKYYSCPGAAGFKIRGPDYLKDKKKLMAEEPAFSLHGAFLVEVAKPTYHIAESLPHIRDQSAAFSFVLQMMVPGPPFLALIMVWSSNSSPASTLGATPGLQVSPPETPTSGDAEELGPDTPFDLVLSRFLAGAGDEADQNRHRMFKLIPSVVQGSWVIKQAVGNTPVLLGRKLATKYFKGPGYFEVDVDVGSSRAAATAVGLVSGATTSLVIDMAILLEGRSDEELPEQLLGTVRFSHLDMKGAPFFDPQTGIVCSAANKTKK</sequence>
<gene>
    <name evidence="3" type="ORF">WJX74_002172</name>
</gene>
<dbReference type="PANTHER" id="PTHR12136:SF41">
    <property type="entry name" value="PLECKSTRIN HOMOLOGY (PH) AND LIPID-BINDING START DOMAINS-CONTAINING PROTEIN"/>
    <property type="match status" value="1"/>
</dbReference>
<feature type="region of interest" description="Disordered" evidence="1">
    <location>
        <begin position="618"/>
        <end position="639"/>
    </location>
</feature>
<feature type="compositionally biased region" description="Basic and acidic residues" evidence="1">
    <location>
        <begin position="184"/>
        <end position="203"/>
    </location>
</feature>
<evidence type="ECO:0000259" key="2">
    <source>
        <dbReference type="Pfam" id="PF07059"/>
    </source>
</evidence>
<feature type="domain" description="Protein ENHANCED DISEASE RESISTANCE 2 C-terminal" evidence="2">
    <location>
        <begin position="529"/>
        <end position="764"/>
    </location>
</feature>
<comment type="caution">
    <text evidence="3">The sequence shown here is derived from an EMBL/GenBank/DDBJ whole genome shotgun (WGS) entry which is preliminary data.</text>
</comment>
<evidence type="ECO:0000256" key="1">
    <source>
        <dbReference type="SAM" id="MobiDB-lite"/>
    </source>
</evidence>
<feature type="region of interest" description="Disordered" evidence="1">
    <location>
        <begin position="165"/>
        <end position="219"/>
    </location>
</feature>
<dbReference type="Proteomes" id="UP001438707">
    <property type="component" value="Unassembled WGS sequence"/>
</dbReference>
<reference evidence="3 4" key="1">
    <citation type="journal article" date="2024" name="Nat. Commun.">
        <title>Phylogenomics reveals the evolutionary origins of lichenization in chlorophyte algae.</title>
        <authorList>
            <person name="Puginier C."/>
            <person name="Libourel C."/>
            <person name="Otte J."/>
            <person name="Skaloud P."/>
            <person name="Haon M."/>
            <person name="Grisel S."/>
            <person name="Petersen M."/>
            <person name="Berrin J.G."/>
            <person name="Delaux P.M."/>
            <person name="Dal Grande F."/>
            <person name="Keller J."/>
        </authorList>
    </citation>
    <scope>NUCLEOTIDE SEQUENCE [LARGE SCALE GENOMIC DNA]</scope>
    <source>
        <strain evidence="3 4">SAG 2145</strain>
    </source>
</reference>
<dbReference type="InterPro" id="IPR045096">
    <property type="entry name" value="EDR2-like"/>
</dbReference>
<dbReference type="EMBL" id="JALJOS010000017">
    <property type="protein sequence ID" value="KAK9827788.1"/>
    <property type="molecule type" value="Genomic_DNA"/>
</dbReference>
<evidence type="ECO:0000313" key="3">
    <source>
        <dbReference type="EMBL" id="KAK9827788.1"/>
    </source>
</evidence>
<keyword evidence="4" id="KW-1185">Reference proteome</keyword>
<protein>
    <recommendedName>
        <fullName evidence="2">Protein ENHANCED DISEASE RESISTANCE 2 C-terminal domain-containing protein</fullName>
    </recommendedName>
</protein>
<dbReference type="AlphaFoldDB" id="A0AAW1R2A5"/>
<dbReference type="Pfam" id="PF07059">
    <property type="entry name" value="EDR2_C"/>
    <property type="match status" value="1"/>
</dbReference>
<accession>A0AAW1R2A5</accession>
<dbReference type="PANTHER" id="PTHR12136">
    <property type="entry name" value="ENHANCED DISEASE RESISTANCE-RELATED"/>
    <property type="match status" value="1"/>
</dbReference>
<organism evidence="3 4">
    <name type="scientific">Apatococcus lobatus</name>
    <dbReference type="NCBI Taxonomy" id="904363"/>
    <lineage>
        <taxon>Eukaryota</taxon>
        <taxon>Viridiplantae</taxon>
        <taxon>Chlorophyta</taxon>
        <taxon>core chlorophytes</taxon>
        <taxon>Trebouxiophyceae</taxon>
        <taxon>Chlorellales</taxon>
        <taxon>Chlorellaceae</taxon>
        <taxon>Apatococcus</taxon>
    </lineage>
</organism>
<proteinExistence type="predicted"/>
<evidence type="ECO:0000313" key="4">
    <source>
        <dbReference type="Proteomes" id="UP001438707"/>
    </source>
</evidence>